<dbReference type="AlphaFoldDB" id="A0A927CN82"/>
<comment type="caution">
    <text evidence="1">The sequence shown here is derived from an EMBL/GenBank/DDBJ whole genome shotgun (WGS) entry which is preliminary data.</text>
</comment>
<dbReference type="Proteomes" id="UP000632125">
    <property type="component" value="Unassembled WGS sequence"/>
</dbReference>
<dbReference type="RefSeq" id="WP_190864730.1">
    <property type="nucleotide sequence ID" value="NZ_JACXIY010000027.1"/>
</dbReference>
<reference evidence="1" key="1">
    <citation type="submission" date="2020-09" db="EMBL/GenBank/DDBJ databases">
        <title>A novel bacterium of genus Paenibacillus, isolated from South China Sea.</title>
        <authorList>
            <person name="Huang H."/>
            <person name="Mo K."/>
            <person name="Hu Y."/>
        </authorList>
    </citation>
    <scope>NUCLEOTIDE SEQUENCE</scope>
    <source>
        <strain evidence="1">IB182493</strain>
    </source>
</reference>
<proteinExistence type="predicted"/>
<accession>A0A927CN82</accession>
<keyword evidence="2" id="KW-1185">Reference proteome</keyword>
<gene>
    <name evidence="1" type="ORF">IDH41_21590</name>
</gene>
<evidence type="ECO:0000313" key="2">
    <source>
        <dbReference type="Proteomes" id="UP000632125"/>
    </source>
</evidence>
<dbReference type="EMBL" id="JACXIY010000027">
    <property type="protein sequence ID" value="MBD2871183.1"/>
    <property type="molecule type" value="Genomic_DNA"/>
</dbReference>
<protein>
    <submittedName>
        <fullName evidence="1">Uncharacterized protein</fullName>
    </submittedName>
</protein>
<sequence length="67" mass="8196">MARDYEWFELLVKDDRYREILNEDGEVKRKLSDKRYVRSLDLNLEEIRRFAELLQAKYSDMPAETQP</sequence>
<name>A0A927CN82_9BACL</name>
<evidence type="ECO:0000313" key="1">
    <source>
        <dbReference type="EMBL" id="MBD2871183.1"/>
    </source>
</evidence>
<organism evidence="1 2">
    <name type="scientific">Paenibacillus arenilitoris</name>
    <dbReference type="NCBI Taxonomy" id="2772299"/>
    <lineage>
        <taxon>Bacteria</taxon>
        <taxon>Bacillati</taxon>
        <taxon>Bacillota</taxon>
        <taxon>Bacilli</taxon>
        <taxon>Bacillales</taxon>
        <taxon>Paenibacillaceae</taxon>
        <taxon>Paenibacillus</taxon>
    </lineage>
</organism>